<feature type="compositionally biased region" description="Basic and acidic residues" evidence="2">
    <location>
        <begin position="633"/>
        <end position="652"/>
    </location>
</feature>
<dbReference type="Pfam" id="PF00098">
    <property type="entry name" value="zf-CCHC"/>
    <property type="match status" value="1"/>
</dbReference>
<dbReference type="InterPro" id="IPR006867">
    <property type="entry name" value="DUF632"/>
</dbReference>
<organism evidence="4 5">
    <name type="scientific">Glycine soja</name>
    <name type="common">Wild soybean</name>
    <dbReference type="NCBI Taxonomy" id="3848"/>
    <lineage>
        <taxon>Eukaryota</taxon>
        <taxon>Viridiplantae</taxon>
        <taxon>Streptophyta</taxon>
        <taxon>Embryophyta</taxon>
        <taxon>Tracheophyta</taxon>
        <taxon>Spermatophyta</taxon>
        <taxon>Magnoliopsida</taxon>
        <taxon>eudicotyledons</taxon>
        <taxon>Gunneridae</taxon>
        <taxon>Pentapetalae</taxon>
        <taxon>rosids</taxon>
        <taxon>fabids</taxon>
        <taxon>Fabales</taxon>
        <taxon>Fabaceae</taxon>
        <taxon>Papilionoideae</taxon>
        <taxon>50 kb inversion clade</taxon>
        <taxon>NPAAA clade</taxon>
        <taxon>indigoferoid/millettioid clade</taxon>
        <taxon>Phaseoleae</taxon>
        <taxon>Glycine</taxon>
        <taxon>Glycine subgen. Soja</taxon>
    </lineage>
</organism>
<evidence type="ECO:0000259" key="3">
    <source>
        <dbReference type="PROSITE" id="PS50158"/>
    </source>
</evidence>
<dbReference type="SUPFAM" id="SSF57756">
    <property type="entry name" value="Retrovirus zinc finger-like domains"/>
    <property type="match status" value="1"/>
</dbReference>
<dbReference type="EMBL" id="QZWG01000020">
    <property type="protein sequence ID" value="RZB42454.1"/>
    <property type="molecule type" value="Genomic_DNA"/>
</dbReference>
<keyword evidence="1" id="KW-0479">Metal-binding</keyword>
<feature type="domain" description="CCHC-type" evidence="3">
    <location>
        <begin position="114"/>
        <end position="129"/>
    </location>
</feature>
<dbReference type="PANTHER" id="PTHR21450:SF6">
    <property type="entry name" value="EXPRESSED PROTEIN"/>
    <property type="match status" value="1"/>
</dbReference>
<proteinExistence type="predicted"/>
<feature type="compositionally biased region" description="Low complexity" evidence="2">
    <location>
        <begin position="82"/>
        <end position="91"/>
    </location>
</feature>
<gene>
    <name evidence="4" type="ORF">D0Y65_053157</name>
</gene>
<dbReference type="InterPro" id="IPR036875">
    <property type="entry name" value="Znf_CCHC_sf"/>
</dbReference>
<evidence type="ECO:0000256" key="2">
    <source>
        <dbReference type="SAM" id="MobiDB-lite"/>
    </source>
</evidence>
<keyword evidence="5" id="KW-1185">Reference proteome</keyword>
<accession>A0A445F0V9</accession>
<feature type="region of interest" description="Disordered" evidence="2">
    <location>
        <begin position="633"/>
        <end position="671"/>
    </location>
</feature>
<dbReference type="Proteomes" id="UP000289340">
    <property type="component" value="Chromosome 20"/>
</dbReference>
<feature type="region of interest" description="Disordered" evidence="2">
    <location>
        <begin position="440"/>
        <end position="509"/>
    </location>
</feature>
<keyword evidence="1" id="KW-0862">Zinc</keyword>
<dbReference type="PROSITE" id="PS50158">
    <property type="entry name" value="ZF_CCHC"/>
    <property type="match status" value="1"/>
</dbReference>
<feature type="region of interest" description="Disordered" evidence="2">
    <location>
        <begin position="1137"/>
        <end position="1160"/>
    </location>
</feature>
<evidence type="ECO:0000313" key="5">
    <source>
        <dbReference type="Proteomes" id="UP000289340"/>
    </source>
</evidence>
<sequence>MEMTLVRANIENDTKDTMACFLSGLNPDIKDVTELQEYVELDDLLHKAVRVEQQLKRKIAATRNLSNNFNQNWTNRSKKKGGNSSSAHGKSAVFSAETKHNHASSSNTGPRNIKCFKCSGRGHIASECPIRRTMIMKIDGEITSESKISEEEEVEEELEEEAMQDDMLMLRRLLGSQMQPLNDTQRENIFHTRYTINGKLCSLIVDGGSCTNVASSRLVSKLNLDTQPHPRQYRLQWLSEDEKVKVTQQVEVCLTIGRYNDRVLCDVVTMEATHILLGRPWQNLKMSFLRSFLMDCHLQKDIEHQVNLLPGASLPNRLVYKSNPQETQHKDAQTKVEKVEGFWMEGVMLFIRSYVELIEVIHQNLHKGKTKARFGLMGASSSKMDDDDKALQLCRERKKFVKQALDGRCSFAASHVSYVQSLKSTGTALRKFLEPEAPIESSLDTSTNATPEQPLDKTLSQFSLSSSVSRRTDAAETFSPTPSPPSSSKFQAHHMKFSSSSSKKVEEKPPVPIIGTVTSSGTPHNVVPHPTDKSAFEVSPLPVETPPWDFFGLFHPIDHQFSFQEGKVMHQDMVGNADDISRLREEEGIPELEDDEKVSSHEREDSTDSEDEFDDEPATDTLVQRFENFNRVNDHIKPNDLSATDKHPKGDSASEVELGNGEKGNSPVVSPLKTASTEVSLLTVIDKSKEKENHREKVVPKDFFSSMKDIEFLFVKASESGKEVPKMLEANKSHFRPLFPAKENRLVAPSFLKACFSCGEDPSKLPEEPAQNSVKYLTWHRTMSSRSYSSANPPGANSKADVDDVTNNLFDNFCMISGSHASTLDRLYAWERKLYDEVKASDLIRKEYDMKCKFLRNLESKGEKTSRIDKMRAVVKDLHSRIRIAILRIDSISKRIEELRDKELTPQLEELIDGLSRMWEVMFECHKLQFQTMSTVYNNSHAGIAATHSELRRQITSYLESELHYLSSSFTKWIGAQKFYLEAINGWLHKCVSLKQKPGKKKRPQRPLLRMYGPPIYATCEIWLEKLGELPVQDVVDSMKSLAGEIAQFLPRQEKNQGKGANHSHLTTWSANNIRSESSDNLLRDGTLEDWDSGFDQFRASFLGFLAQLNNFAGSSIMMYTDLRQAIQIAKKNYHHRSNSQAQDGQWNSLSQDDNSMSQS</sequence>
<reference evidence="4 5" key="1">
    <citation type="submission" date="2018-09" db="EMBL/GenBank/DDBJ databases">
        <title>A high-quality reference genome of wild soybean provides a powerful tool to mine soybean genomes.</title>
        <authorList>
            <person name="Xie M."/>
            <person name="Chung C.Y.L."/>
            <person name="Li M.-W."/>
            <person name="Wong F.-L."/>
            <person name="Chan T.-F."/>
            <person name="Lam H.-M."/>
        </authorList>
    </citation>
    <scope>NUCLEOTIDE SEQUENCE [LARGE SCALE GENOMIC DNA]</scope>
    <source>
        <strain evidence="5">cv. W05</strain>
        <tissue evidence="4">Hypocotyl of etiolated seedlings</tissue>
    </source>
</reference>
<dbReference type="AlphaFoldDB" id="A0A445F0V9"/>
<dbReference type="GO" id="GO:0008270">
    <property type="term" value="F:zinc ion binding"/>
    <property type="evidence" value="ECO:0007669"/>
    <property type="project" value="UniProtKB-KW"/>
</dbReference>
<feature type="compositionally biased region" description="Low complexity" evidence="2">
    <location>
        <begin position="460"/>
        <end position="469"/>
    </location>
</feature>
<dbReference type="Pfam" id="PF04783">
    <property type="entry name" value="DUF630"/>
    <property type="match status" value="1"/>
</dbReference>
<dbReference type="Gene3D" id="2.40.70.10">
    <property type="entry name" value="Acid Proteases"/>
    <property type="match status" value="1"/>
</dbReference>
<dbReference type="InterPro" id="IPR001878">
    <property type="entry name" value="Znf_CCHC"/>
</dbReference>
<dbReference type="SMART" id="SM00343">
    <property type="entry name" value="ZnF_C2HC"/>
    <property type="match status" value="1"/>
</dbReference>
<evidence type="ECO:0000313" key="4">
    <source>
        <dbReference type="EMBL" id="RZB42454.1"/>
    </source>
</evidence>
<feature type="compositionally biased region" description="Polar residues" evidence="2">
    <location>
        <begin position="1139"/>
        <end position="1160"/>
    </location>
</feature>
<keyword evidence="1" id="KW-0863">Zinc-finger</keyword>
<dbReference type="InterPro" id="IPR021109">
    <property type="entry name" value="Peptidase_aspartic_dom_sf"/>
</dbReference>
<feature type="region of interest" description="Disordered" evidence="2">
    <location>
        <begin position="587"/>
        <end position="617"/>
    </location>
</feature>
<dbReference type="InterPro" id="IPR006868">
    <property type="entry name" value="DUF630"/>
</dbReference>
<protein>
    <submittedName>
        <fullName evidence="4">Nitrate regulatory gene2 protein</fullName>
    </submittedName>
</protein>
<dbReference type="GO" id="GO:0003676">
    <property type="term" value="F:nucleic acid binding"/>
    <property type="evidence" value="ECO:0007669"/>
    <property type="project" value="InterPro"/>
</dbReference>
<dbReference type="Pfam" id="PF04782">
    <property type="entry name" value="DUF632"/>
    <property type="match status" value="1"/>
</dbReference>
<dbReference type="CDD" id="cd00303">
    <property type="entry name" value="retropepsin_like"/>
    <property type="match status" value="1"/>
</dbReference>
<feature type="compositionally biased region" description="Acidic residues" evidence="2">
    <location>
        <begin position="607"/>
        <end position="617"/>
    </location>
</feature>
<comment type="caution">
    <text evidence="4">The sequence shown here is derived from an EMBL/GenBank/DDBJ whole genome shotgun (WGS) entry which is preliminary data.</text>
</comment>
<evidence type="ECO:0000256" key="1">
    <source>
        <dbReference type="PROSITE-ProRule" id="PRU00047"/>
    </source>
</evidence>
<feature type="region of interest" description="Disordered" evidence="2">
    <location>
        <begin position="69"/>
        <end position="108"/>
    </location>
</feature>
<name>A0A445F0V9_GLYSO</name>
<feature type="compositionally biased region" description="Polar residues" evidence="2">
    <location>
        <begin position="442"/>
        <end position="451"/>
    </location>
</feature>
<dbReference type="PANTHER" id="PTHR21450">
    <property type="entry name" value="PROTEIN ALTERED PHOSPHATE STARVATION RESPONSE 1"/>
    <property type="match status" value="1"/>
</dbReference>
<feature type="compositionally biased region" description="Basic and acidic residues" evidence="2">
    <location>
        <begin position="597"/>
        <end position="606"/>
    </location>
</feature>